<dbReference type="PANTHER" id="PTHR32294">
    <property type="entry name" value="DNA POLYMERASE III SUBUNIT ALPHA"/>
    <property type="match status" value="1"/>
</dbReference>
<keyword evidence="4 9" id="KW-0548">Nucleotidyltransferase</keyword>
<dbReference type="EC" id="2.7.7.7" evidence="1"/>
<dbReference type="Gene3D" id="3.20.20.140">
    <property type="entry name" value="Metal-dependent hydrolases"/>
    <property type="match status" value="1"/>
</dbReference>
<dbReference type="CDD" id="cd04485">
    <property type="entry name" value="DnaE_OBF"/>
    <property type="match status" value="1"/>
</dbReference>
<dbReference type="SUPFAM" id="SSF89550">
    <property type="entry name" value="PHP domain-like"/>
    <property type="match status" value="1"/>
</dbReference>
<evidence type="ECO:0000256" key="6">
    <source>
        <dbReference type="ARBA" id="ARBA00022932"/>
    </source>
</evidence>
<evidence type="ECO:0000256" key="4">
    <source>
        <dbReference type="ARBA" id="ARBA00022695"/>
    </source>
</evidence>
<sequence length="1238" mass="140489">MPVFSHLHCHTQYSLLDGQASISALMKKAQADGMPAVALTDHGNMFGAFNFVAEANKYNVKPIVGCEFYLVEDRHKKSFSREKGERDVRHHQLLLAKDQAGYQNLAKLCSMSFIEGVYSKYPRIDKELLLQYHEGLIATSCCIGAEIPQALLWKTEEEAEKQLRWWLDVFGEDYYIEIQRHGIENIDNTGKSQEDLNQILLKWAQKYNVKVICTNDSHYVNQEDFAPHDLLLCVNTGEEHSIPVGDFQTKYFRLVSGDNKVLYDHLDNLRPLASSDDQVRRQLMRIDEEAQMPRPRSRFGFPNDQFYFKSQEEMGQLFRDVPESLDNTNEIVDKITPPKLARDILLPNFPIPPAFANADEFLRELTYVGAFGPSAGKGIVTMTKPPRYAERTPEIEERLDYELRIIQTMGFAGYFLITQDFINKGRDMGVAVGPGRGSAAGSAVAYCVGITNIDPIKYSLLFERFLNPERVSMPDIDIDFDDVNRQRVIDYVVDKYGKTQVAQIITFGTMAAKSSIKDVARAMELPLPQTNELAKMVPEKPGTTLAGAFAENPELDYIVRDTAPDNLRGHILRLAHKLEGSVRNTGIHAAGVIIAPDDITKYIPVSTSKDSDLLVTQFDGKVIEAAGMLKMDFLGLKTLTIIVDALELIKKNHGVEINIDDIPLDDPKTYELYQRGDTIGTFQFESEGMRMYLKDLKPTNIEDLIAMNALYRPGPMQFIPNFINRKHGREEIEYPHELLEPILNYSQGIMVYQEQIMQAAQILAGYSLGGADLLRRAMGKKDMKKMAQEREKFCEGAEKLHGIKPKKANEVFDVMEKFAAYGFNRSHSAAYSVVAYQTGYLKANYPAEYMAAVLTNNMSDIKKVTFFIEEARRQGVPVLGPDVNESILKFNVNEKGQIRFGMAAVKGAGEAAIESIVAERDKKGPYTDIFDFSKRVNLRAVNKKTFESLALSGAFDSFERYHRRQFVEAPSGDQNLIDKAVKMGQQYQADQDSAQQSLFGGGAFGAVAMPLPKVQDMEPWPATELLRREKEVVGFYLSGHPLDDFKLEIDSYCTCGLDKVENYKNREVTVAGLISNVMFKTTKTGQPFVSFSVEDYESSLNLALFRDDYSRFSNLINPRNYDKEQVPPMYIRGKYAQRFRDSDQFEFKILTMEPLFNVAEKLANGVRVQLDLRTITEPFMDRFMEAVEGCAGSKKLEIKFAEPHEHLTVDTYSRRYRIEPKEFIRKMREMEIEACQLI</sequence>
<dbReference type="NCBIfam" id="TIGR00594">
    <property type="entry name" value="polc"/>
    <property type="match status" value="1"/>
</dbReference>
<dbReference type="OrthoDB" id="9803237at2"/>
<dbReference type="Gene3D" id="1.10.10.1600">
    <property type="entry name" value="Bacterial DNA polymerase III alpha subunit, thumb domain"/>
    <property type="match status" value="1"/>
</dbReference>
<dbReference type="GO" id="GO:0006260">
    <property type="term" value="P:DNA replication"/>
    <property type="evidence" value="ECO:0007669"/>
    <property type="project" value="UniProtKB-KW"/>
</dbReference>
<gene>
    <name evidence="9" type="ORF">EI290_06905</name>
</gene>
<keyword evidence="5" id="KW-0235">DNA replication</keyword>
<dbReference type="SMART" id="SM00481">
    <property type="entry name" value="POLIIIAc"/>
    <property type="match status" value="1"/>
</dbReference>
<dbReference type="Pfam" id="PF17657">
    <property type="entry name" value="DNA_pol3_finger"/>
    <property type="match status" value="1"/>
</dbReference>
<dbReference type="InterPro" id="IPR041931">
    <property type="entry name" value="DNA_pol3_alpha_thumb_dom"/>
</dbReference>
<reference evidence="9 10" key="1">
    <citation type="submission" date="2018-12" db="EMBL/GenBank/DDBJ databases">
        <authorList>
            <person name="Feng G."/>
            <person name="Zhu H."/>
        </authorList>
    </citation>
    <scope>NUCLEOTIDE SEQUENCE [LARGE SCALE GENOMIC DNA]</scope>
    <source>
        <strain evidence="9 10">9PBR-2</strain>
    </source>
</reference>
<dbReference type="RefSeq" id="WP_125428052.1">
    <property type="nucleotide sequence ID" value="NZ_RWIS01000003.1"/>
</dbReference>
<dbReference type="InterPro" id="IPR003141">
    <property type="entry name" value="Pol/His_phosphatase_N"/>
</dbReference>
<proteinExistence type="predicted"/>
<dbReference type="InterPro" id="IPR016195">
    <property type="entry name" value="Pol/histidinol_Pase-like"/>
</dbReference>
<comment type="caution">
    <text evidence="9">The sequence shown here is derived from an EMBL/GenBank/DDBJ whole genome shotgun (WGS) entry which is preliminary data.</text>
</comment>
<evidence type="ECO:0000313" key="10">
    <source>
        <dbReference type="Proteomes" id="UP000280066"/>
    </source>
</evidence>
<dbReference type="Pfam" id="PF07733">
    <property type="entry name" value="DNA_pol3_alpha"/>
    <property type="match status" value="1"/>
</dbReference>
<dbReference type="InterPro" id="IPR004805">
    <property type="entry name" value="DnaE2/DnaE/PolC"/>
</dbReference>
<keyword evidence="10" id="KW-1185">Reference proteome</keyword>
<name>A0A428JPW2_9BACT</name>
<evidence type="ECO:0000256" key="1">
    <source>
        <dbReference type="ARBA" id="ARBA00012417"/>
    </source>
</evidence>
<dbReference type="AlphaFoldDB" id="A0A428JPW2"/>
<evidence type="ECO:0000256" key="2">
    <source>
        <dbReference type="ARBA" id="ARBA00019114"/>
    </source>
</evidence>
<dbReference type="CDD" id="cd12113">
    <property type="entry name" value="PHP_PolIIIA_DnaE3"/>
    <property type="match status" value="1"/>
</dbReference>
<accession>A0A428JPW2</accession>
<keyword evidence="3 9" id="KW-0808">Transferase</keyword>
<evidence type="ECO:0000313" key="9">
    <source>
        <dbReference type="EMBL" id="RSK35419.1"/>
    </source>
</evidence>
<dbReference type="Proteomes" id="UP000280066">
    <property type="component" value="Unassembled WGS sequence"/>
</dbReference>
<feature type="domain" description="Polymerase/histidinol phosphatase N-terminal" evidence="8">
    <location>
        <begin position="5"/>
        <end position="72"/>
    </location>
</feature>
<dbReference type="InterPro" id="IPR029460">
    <property type="entry name" value="DNAPol_HHH"/>
</dbReference>
<dbReference type="Gene3D" id="1.10.150.870">
    <property type="match status" value="1"/>
</dbReference>
<evidence type="ECO:0000256" key="3">
    <source>
        <dbReference type="ARBA" id="ARBA00022679"/>
    </source>
</evidence>
<dbReference type="Pfam" id="PF14579">
    <property type="entry name" value="HHH_6"/>
    <property type="match status" value="1"/>
</dbReference>
<organism evidence="9 10">
    <name type="scientific">Hymenobacter metallilatus</name>
    <dbReference type="NCBI Taxonomy" id="2493666"/>
    <lineage>
        <taxon>Bacteria</taxon>
        <taxon>Pseudomonadati</taxon>
        <taxon>Bacteroidota</taxon>
        <taxon>Cytophagia</taxon>
        <taxon>Cytophagales</taxon>
        <taxon>Hymenobacteraceae</taxon>
        <taxon>Hymenobacter</taxon>
    </lineage>
</organism>
<evidence type="ECO:0000256" key="5">
    <source>
        <dbReference type="ARBA" id="ARBA00022705"/>
    </source>
</evidence>
<dbReference type="PANTHER" id="PTHR32294:SF0">
    <property type="entry name" value="DNA POLYMERASE III SUBUNIT ALPHA"/>
    <property type="match status" value="1"/>
</dbReference>
<keyword evidence="6" id="KW-0239">DNA-directed DNA polymerase</keyword>
<evidence type="ECO:0000259" key="8">
    <source>
        <dbReference type="SMART" id="SM00481"/>
    </source>
</evidence>
<dbReference type="InterPro" id="IPR004013">
    <property type="entry name" value="PHP_dom"/>
</dbReference>
<dbReference type="InterPro" id="IPR011708">
    <property type="entry name" value="DNA_pol3_alpha_NTPase_dom"/>
</dbReference>
<dbReference type="NCBIfam" id="NF004226">
    <property type="entry name" value="PRK05673.1"/>
    <property type="match status" value="1"/>
</dbReference>
<comment type="catalytic activity">
    <reaction evidence="7">
        <text>DNA(n) + a 2'-deoxyribonucleoside 5'-triphosphate = DNA(n+1) + diphosphate</text>
        <dbReference type="Rhea" id="RHEA:22508"/>
        <dbReference type="Rhea" id="RHEA-COMP:17339"/>
        <dbReference type="Rhea" id="RHEA-COMP:17340"/>
        <dbReference type="ChEBI" id="CHEBI:33019"/>
        <dbReference type="ChEBI" id="CHEBI:61560"/>
        <dbReference type="ChEBI" id="CHEBI:173112"/>
        <dbReference type="EC" id="2.7.7.7"/>
    </reaction>
</comment>
<dbReference type="InterPro" id="IPR040982">
    <property type="entry name" value="DNA_pol3_finger"/>
</dbReference>
<protein>
    <recommendedName>
        <fullName evidence="2">DNA polymerase III subunit alpha</fullName>
        <ecNumber evidence="1">2.7.7.7</ecNumber>
    </recommendedName>
</protein>
<dbReference type="EMBL" id="RWIS01000003">
    <property type="protein sequence ID" value="RSK35419.1"/>
    <property type="molecule type" value="Genomic_DNA"/>
</dbReference>
<dbReference type="Pfam" id="PF02811">
    <property type="entry name" value="PHP"/>
    <property type="match status" value="1"/>
</dbReference>
<dbReference type="GO" id="GO:0003887">
    <property type="term" value="F:DNA-directed DNA polymerase activity"/>
    <property type="evidence" value="ECO:0007669"/>
    <property type="project" value="UniProtKB-KW"/>
</dbReference>
<dbReference type="GO" id="GO:0008408">
    <property type="term" value="F:3'-5' exonuclease activity"/>
    <property type="evidence" value="ECO:0007669"/>
    <property type="project" value="InterPro"/>
</dbReference>
<evidence type="ECO:0000256" key="7">
    <source>
        <dbReference type="ARBA" id="ARBA00049244"/>
    </source>
</evidence>